<protein>
    <recommendedName>
        <fullName evidence="7">Major facilitator superfamily (MFS) profile domain-containing protein</fullName>
    </recommendedName>
</protein>
<feature type="transmembrane region" description="Helical" evidence="6">
    <location>
        <begin position="79"/>
        <end position="99"/>
    </location>
</feature>
<dbReference type="GO" id="GO:0016020">
    <property type="term" value="C:membrane"/>
    <property type="evidence" value="ECO:0007669"/>
    <property type="project" value="UniProtKB-SubCell"/>
</dbReference>
<dbReference type="InterPro" id="IPR005828">
    <property type="entry name" value="MFS_sugar_transport-like"/>
</dbReference>
<evidence type="ECO:0000256" key="2">
    <source>
        <dbReference type="ARBA" id="ARBA00010992"/>
    </source>
</evidence>
<gene>
    <name evidence="8" type="ORF">BDV40DRAFT_297813</name>
</gene>
<evidence type="ECO:0000256" key="5">
    <source>
        <dbReference type="ARBA" id="ARBA00023136"/>
    </source>
</evidence>
<keyword evidence="9" id="KW-1185">Reference proteome</keyword>
<dbReference type="Pfam" id="PF00083">
    <property type="entry name" value="Sugar_tr"/>
    <property type="match status" value="1"/>
</dbReference>
<dbReference type="SUPFAM" id="SSF103473">
    <property type="entry name" value="MFS general substrate transporter"/>
    <property type="match status" value="1"/>
</dbReference>
<evidence type="ECO:0000313" key="9">
    <source>
        <dbReference type="Proteomes" id="UP000326950"/>
    </source>
</evidence>
<dbReference type="GO" id="GO:0005351">
    <property type="term" value="F:carbohydrate:proton symporter activity"/>
    <property type="evidence" value="ECO:0007669"/>
    <property type="project" value="TreeGrafter"/>
</dbReference>
<dbReference type="EMBL" id="ML738602">
    <property type="protein sequence ID" value="KAE8165219.1"/>
    <property type="molecule type" value="Genomic_DNA"/>
</dbReference>
<comment type="similarity">
    <text evidence="2">Belongs to the major facilitator superfamily. Sugar transporter (TC 2.A.1.1) family.</text>
</comment>
<dbReference type="Proteomes" id="UP000326950">
    <property type="component" value="Unassembled WGS sequence"/>
</dbReference>
<dbReference type="PANTHER" id="PTHR48022:SF26">
    <property type="entry name" value="MAJOR FACILITATOR SUPERFAMILY (MFS) PROFILE DOMAIN-CONTAINING PROTEIN-RELATED"/>
    <property type="match status" value="1"/>
</dbReference>
<accession>A0A5N6V2V0</accession>
<feature type="transmembrane region" description="Helical" evidence="6">
    <location>
        <begin position="54"/>
        <end position="73"/>
    </location>
</feature>
<feature type="domain" description="Major facilitator superfamily (MFS) profile" evidence="7">
    <location>
        <begin position="1"/>
        <end position="195"/>
    </location>
</feature>
<dbReference type="AlphaFoldDB" id="A0A5N6V2V0"/>
<keyword evidence="4 6" id="KW-1133">Transmembrane helix</keyword>
<evidence type="ECO:0000256" key="4">
    <source>
        <dbReference type="ARBA" id="ARBA00022989"/>
    </source>
</evidence>
<evidence type="ECO:0000313" key="8">
    <source>
        <dbReference type="EMBL" id="KAE8165219.1"/>
    </source>
</evidence>
<comment type="subcellular location">
    <subcellularLocation>
        <location evidence="1">Membrane</location>
        <topology evidence="1">Multi-pass membrane protein</topology>
    </subcellularLocation>
</comment>
<evidence type="ECO:0000256" key="6">
    <source>
        <dbReference type="SAM" id="Phobius"/>
    </source>
</evidence>
<proteinExistence type="inferred from homology"/>
<dbReference type="PANTHER" id="PTHR48022">
    <property type="entry name" value="PLASTIDIC GLUCOSE TRANSPORTER 4"/>
    <property type="match status" value="1"/>
</dbReference>
<evidence type="ECO:0000256" key="3">
    <source>
        <dbReference type="ARBA" id="ARBA00022692"/>
    </source>
</evidence>
<dbReference type="InterPro" id="IPR036259">
    <property type="entry name" value="MFS_trans_sf"/>
</dbReference>
<keyword evidence="5 6" id="KW-0472">Membrane</keyword>
<organism evidence="8 9">
    <name type="scientific">Aspergillus tamarii</name>
    <dbReference type="NCBI Taxonomy" id="41984"/>
    <lineage>
        <taxon>Eukaryota</taxon>
        <taxon>Fungi</taxon>
        <taxon>Dikarya</taxon>
        <taxon>Ascomycota</taxon>
        <taxon>Pezizomycotina</taxon>
        <taxon>Eurotiomycetes</taxon>
        <taxon>Eurotiomycetidae</taxon>
        <taxon>Eurotiales</taxon>
        <taxon>Aspergillaceae</taxon>
        <taxon>Aspergillus</taxon>
        <taxon>Aspergillus subgen. Circumdati</taxon>
    </lineage>
</organism>
<feature type="transmembrane region" description="Helical" evidence="6">
    <location>
        <begin position="111"/>
        <end position="136"/>
    </location>
</feature>
<keyword evidence="3 6" id="KW-0812">Transmembrane</keyword>
<dbReference type="PROSITE" id="PS50850">
    <property type="entry name" value="MFS"/>
    <property type="match status" value="1"/>
</dbReference>
<dbReference type="InterPro" id="IPR020846">
    <property type="entry name" value="MFS_dom"/>
</dbReference>
<evidence type="ECO:0000259" key="7">
    <source>
        <dbReference type="PROSITE" id="PS50850"/>
    </source>
</evidence>
<name>A0A5N6V2V0_ASPTM</name>
<sequence length="195" mass="21630">MPDPNSTRIACATDMTLFGYDYGGVIVTDDFLDVLHLYGKTSIISTVTAIRKKCILWGTFIMSIGAILQIAGYGLSQMIVGRVVAGIGNGIKTATALMWQGETSQAKWRGGLVVTKLIMCIAGYSLSTLITFAFFFLSGPITWRFPHTFQFVFISIIIETVSWLPESPRWLIAHQFPNEARVILADIEDLDINER</sequence>
<reference evidence="8 9" key="1">
    <citation type="submission" date="2019-04" db="EMBL/GenBank/DDBJ databases">
        <title>Friends and foes A comparative genomics study of 23 Aspergillus species from section Flavi.</title>
        <authorList>
            <consortium name="DOE Joint Genome Institute"/>
            <person name="Kjaerbolling I."/>
            <person name="Vesth T."/>
            <person name="Frisvad J.C."/>
            <person name="Nybo J.L."/>
            <person name="Theobald S."/>
            <person name="Kildgaard S."/>
            <person name="Isbrandt T."/>
            <person name="Kuo A."/>
            <person name="Sato A."/>
            <person name="Lyhne E.K."/>
            <person name="Kogle M.E."/>
            <person name="Wiebenga A."/>
            <person name="Kun R.S."/>
            <person name="Lubbers R.J."/>
            <person name="Makela M.R."/>
            <person name="Barry K."/>
            <person name="Chovatia M."/>
            <person name="Clum A."/>
            <person name="Daum C."/>
            <person name="Haridas S."/>
            <person name="He G."/>
            <person name="LaButti K."/>
            <person name="Lipzen A."/>
            <person name="Mondo S."/>
            <person name="Riley R."/>
            <person name="Salamov A."/>
            <person name="Simmons B.A."/>
            <person name="Magnuson J.K."/>
            <person name="Henrissat B."/>
            <person name="Mortensen U.H."/>
            <person name="Larsen T.O."/>
            <person name="Devries R.P."/>
            <person name="Grigoriev I.V."/>
            <person name="Machida M."/>
            <person name="Baker S.E."/>
            <person name="Andersen M.R."/>
        </authorList>
    </citation>
    <scope>NUCLEOTIDE SEQUENCE [LARGE SCALE GENOMIC DNA]</scope>
    <source>
        <strain evidence="8 9">CBS 117626</strain>
    </source>
</reference>
<dbReference type="InterPro" id="IPR050360">
    <property type="entry name" value="MFS_Sugar_Transporters"/>
</dbReference>
<dbReference type="Gene3D" id="1.20.1250.20">
    <property type="entry name" value="MFS general substrate transporter like domains"/>
    <property type="match status" value="1"/>
</dbReference>
<dbReference type="OrthoDB" id="6339427at2759"/>
<evidence type="ECO:0000256" key="1">
    <source>
        <dbReference type="ARBA" id="ARBA00004141"/>
    </source>
</evidence>